<evidence type="ECO:0000313" key="10">
    <source>
        <dbReference type="EMBL" id="MXO99867.1"/>
    </source>
</evidence>
<feature type="transmembrane region" description="Helical" evidence="8">
    <location>
        <begin position="25"/>
        <end position="43"/>
    </location>
</feature>
<keyword evidence="7 8" id="KW-0472">Membrane</keyword>
<dbReference type="InterPro" id="IPR026392">
    <property type="entry name" value="Exo/Archaeosortase_dom"/>
</dbReference>
<evidence type="ECO:0000256" key="1">
    <source>
        <dbReference type="ARBA" id="ARBA00004651"/>
    </source>
</evidence>
<accession>A0A6I4TYP4</accession>
<dbReference type="NCBIfam" id="TIGR03109">
    <property type="entry name" value="exosort_XrtA"/>
    <property type="match status" value="1"/>
</dbReference>
<protein>
    <submittedName>
        <fullName evidence="10">Exosortase A</fullName>
        <ecNumber evidence="10">3.4.22.-</ecNumber>
    </submittedName>
</protein>
<keyword evidence="5 10" id="KW-0378">Hydrolase</keyword>
<sequence>MQPDLSLSGHGITLARVPQAWRRPLMSLTLVWLAIVVLFLRDWGDMAHQWWDSSTYNHILLVPPILAWLVHMRSAELVKLTPRAWWPGLIPFAGATFLWLLGNMSGLNLASHLGLVIMMQAAVLTVLGPMVSWALLFPILYMLFLVPFGDMLVPPLQMITADITIAFTHLSGIPAEIDGVFIDTPVGLFEVAEACSGVKFLIAMVALGTLVAHVCYVDWRRRLLFMLVAIILPIFANGVRAWGTIYIAQSQGIEFAAGFDHIFYGWVFFALVMIILLAMGWRFFDRPLDDRFIDAAAISNTPWLRWLDRFSLHIALAVVAAIGLMLGGIAWGQAARALDAPMPDQLHLQAPAGWTMVDYTPAVWWEPRAAGADHRLMARFRDQAGHEVDVFFALYSGQDDGREAGGFGEGALVPETPWRWQEPASGPGDAMAEWLQANGNVRRLAFTWYRSGDLLTGSNSRLKLANMADRLLMRERATAVLILSSESGDGPPPAEAIDAFLAGIGPVGSWMDRLAQLP</sequence>
<keyword evidence="4 8" id="KW-0812">Transmembrane</keyword>
<dbReference type="InterPro" id="IPR014263">
    <property type="entry name" value="Methanolan_biosynth_EpsI"/>
</dbReference>
<name>A0A6I4TYP4_9SPHN</name>
<comment type="caution">
    <text evidence="10">The sequence shown here is derived from an EMBL/GenBank/DDBJ whole genome shotgun (WGS) entry which is preliminary data.</text>
</comment>
<evidence type="ECO:0000313" key="11">
    <source>
        <dbReference type="Proteomes" id="UP000469430"/>
    </source>
</evidence>
<evidence type="ECO:0000259" key="9">
    <source>
        <dbReference type="Pfam" id="PF11984"/>
    </source>
</evidence>
<dbReference type="InterPro" id="IPR013426">
    <property type="entry name" value="EpsH-like"/>
</dbReference>
<feature type="transmembrane region" description="Helical" evidence="8">
    <location>
        <begin position="198"/>
        <end position="216"/>
    </location>
</feature>
<evidence type="ECO:0000256" key="6">
    <source>
        <dbReference type="ARBA" id="ARBA00022989"/>
    </source>
</evidence>
<keyword evidence="6 8" id="KW-1133">Transmembrane helix</keyword>
<gene>
    <name evidence="10" type="primary">xrtA</name>
    <name evidence="10" type="ORF">GRI97_12810</name>
</gene>
<evidence type="ECO:0000256" key="7">
    <source>
        <dbReference type="ARBA" id="ARBA00023136"/>
    </source>
</evidence>
<feature type="transmembrane region" description="Helical" evidence="8">
    <location>
        <begin position="263"/>
        <end position="284"/>
    </location>
</feature>
<comment type="subcellular location">
    <subcellularLocation>
        <location evidence="1">Cell membrane</location>
        <topology evidence="1">Multi-pass membrane protein</topology>
    </subcellularLocation>
</comment>
<dbReference type="GO" id="GO:0005886">
    <property type="term" value="C:plasma membrane"/>
    <property type="evidence" value="ECO:0007669"/>
    <property type="project" value="UniProtKB-SubCell"/>
</dbReference>
<feature type="transmembrane region" description="Helical" evidence="8">
    <location>
        <begin position="84"/>
        <end position="101"/>
    </location>
</feature>
<reference evidence="10 11" key="1">
    <citation type="submission" date="2019-12" db="EMBL/GenBank/DDBJ databases">
        <title>Genomic-based taxomic classification of the family Erythrobacteraceae.</title>
        <authorList>
            <person name="Xu L."/>
        </authorList>
    </citation>
    <scope>NUCLEOTIDE SEQUENCE [LARGE SCALE GENOMIC DNA]</scope>
    <source>
        <strain evidence="10 11">S36</strain>
    </source>
</reference>
<dbReference type="EMBL" id="WTYJ01000002">
    <property type="protein sequence ID" value="MXO99867.1"/>
    <property type="molecule type" value="Genomic_DNA"/>
</dbReference>
<feature type="transmembrane region" description="Helical" evidence="8">
    <location>
        <begin position="55"/>
        <end position="72"/>
    </location>
</feature>
<feature type="transmembrane region" description="Helical" evidence="8">
    <location>
        <begin position="113"/>
        <end position="146"/>
    </location>
</feature>
<dbReference type="GO" id="GO:0008233">
    <property type="term" value="F:peptidase activity"/>
    <property type="evidence" value="ECO:0007669"/>
    <property type="project" value="UniProtKB-KW"/>
</dbReference>
<dbReference type="EC" id="3.4.22.-" evidence="10"/>
<dbReference type="NCBIfam" id="TIGR04178">
    <property type="entry name" value="exo_archaeo"/>
    <property type="match status" value="1"/>
</dbReference>
<dbReference type="GO" id="GO:0006508">
    <property type="term" value="P:proteolysis"/>
    <property type="evidence" value="ECO:0007669"/>
    <property type="project" value="UniProtKB-KW"/>
</dbReference>
<organism evidence="10 11">
    <name type="scientific">Croceibacterium xixiisoli</name>
    <dbReference type="NCBI Taxonomy" id="1476466"/>
    <lineage>
        <taxon>Bacteria</taxon>
        <taxon>Pseudomonadati</taxon>
        <taxon>Pseudomonadota</taxon>
        <taxon>Alphaproteobacteria</taxon>
        <taxon>Sphingomonadales</taxon>
        <taxon>Erythrobacteraceae</taxon>
        <taxon>Croceibacterium</taxon>
    </lineage>
</organism>
<keyword evidence="3" id="KW-0645">Protease</keyword>
<evidence type="ECO:0000256" key="5">
    <source>
        <dbReference type="ARBA" id="ARBA00022801"/>
    </source>
</evidence>
<keyword evidence="2" id="KW-1003">Cell membrane</keyword>
<feature type="transmembrane region" description="Helical" evidence="8">
    <location>
        <begin position="223"/>
        <end position="243"/>
    </location>
</feature>
<dbReference type="Pfam" id="PF11984">
    <property type="entry name" value="DUF3485"/>
    <property type="match status" value="1"/>
</dbReference>
<feature type="transmembrane region" description="Helical" evidence="8">
    <location>
        <begin position="310"/>
        <end position="332"/>
    </location>
</feature>
<dbReference type="Proteomes" id="UP000469430">
    <property type="component" value="Unassembled WGS sequence"/>
</dbReference>
<dbReference type="AlphaFoldDB" id="A0A6I4TYP4"/>
<evidence type="ECO:0000256" key="2">
    <source>
        <dbReference type="ARBA" id="ARBA00022475"/>
    </source>
</evidence>
<dbReference type="NCBIfam" id="TIGR02602">
    <property type="entry name" value="8TM_EpsH"/>
    <property type="match status" value="1"/>
</dbReference>
<feature type="domain" description="Methanolan biosynthesis EpsI" evidence="9">
    <location>
        <begin position="321"/>
        <end position="507"/>
    </location>
</feature>
<evidence type="ECO:0000256" key="3">
    <source>
        <dbReference type="ARBA" id="ARBA00022670"/>
    </source>
</evidence>
<evidence type="ECO:0000256" key="4">
    <source>
        <dbReference type="ARBA" id="ARBA00022692"/>
    </source>
</evidence>
<dbReference type="NCBIfam" id="TIGR02914">
    <property type="entry name" value="EpsI_fam"/>
    <property type="match status" value="1"/>
</dbReference>
<evidence type="ECO:0000256" key="8">
    <source>
        <dbReference type="SAM" id="Phobius"/>
    </source>
</evidence>
<dbReference type="InterPro" id="IPR019127">
    <property type="entry name" value="Exosortase"/>
</dbReference>
<dbReference type="Pfam" id="PF09721">
    <property type="entry name" value="Exosortase_EpsH"/>
    <property type="match status" value="1"/>
</dbReference>
<keyword evidence="11" id="KW-1185">Reference proteome</keyword>
<dbReference type="OrthoDB" id="9797363at2"/>
<proteinExistence type="predicted"/>
<dbReference type="InterPro" id="IPR017540">
    <property type="entry name" value="Exosortase-1"/>
</dbReference>